<dbReference type="InterPro" id="IPR050222">
    <property type="entry name" value="MATE_MdtK"/>
</dbReference>
<dbReference type="AlphaFoldDB" id="C6LCT7"/>
<feature type="transmembrane region" description="Helical" evidence="13">
    <location>
        <begin position="185"/>
        <end position="207"/>
    </location>
</feature>
<feature type="transmembrane region" description="Helical" evidence="13">
    <location>
        <begin position="88"/>
        <end position="106"/>
    </location>
</feature>
<feature type="transmembrane region" description="Helical" evidence="13">
    <location>
        <begin position="345"/>
        <end position="368"/>
    </location>
</feature>
<keyword evidence="9 13" id="KW-1133">Transmembrane helix</keyword>
<dbReference type="InterPro" id="IPR048279">
    <property type="entry name" value="MdtK-like"/>
</dbReference>
<dbReference type="Pfam" id="PF01554">
    <property type="entry name" value="MatE"/>
    <property type="match status" value="2"/>
</dbReference>
<keyword evidence="5" id="KW-0813">Transport</keyword>
<comment type="similarity">
    <text evidence="3">Belongs to the multi antimicrobial extrusion (MATE) (TC 2.A.66.1) family.</text>
</comment>
<evidence type="ECO:0000256" key="8">
    <source>
        <dbReference type="ARBA" id="ARBA00022692"/>
    </source>
</evidence>
<evidence type="ECO:0000256" key="6">
    <source>
        <dbReference type="ARBA" id="ARBA00022449"/>
    </source>
</evidence>
<feature type="transmembrane region" description="Helical" evidence="13">
    <location>
        <begin position="250"/>
        <end position="270"/>
    </location>
</feature>
<feature type="transmembrane region" description="Helical" evidence="13">
    <location>
        <begin position="49"/>
        <end position="68"/>
    </location>
</feature>
<dbReference type="GO" id="GO:0015297">
    <property type="term" value="F:antiporter activity"/>
    <property type="evidence" value="ECO:0007669"/>
    <property type="project" value="UniProtKB-KW"/>
</dbReference>
<dbReference type="NCBIfam" id="TIGR00797">
    <property type="entry name" value="matE"/>
    <property type="match status" value="1"/>
</dbReference>
<keyword evidence="11 13" id="KW-0472">Membrane</keyword>
<evidence type="ECO:0000256" key="3">
    <source>
        <dbReference type="ARBA" id="ARBA00010199"/>
    </source>
</evidence>
<evidence type="ECO:0000256" key="9">
    <source>
        <dbReference type="ARBA" id="ARBA00022989"/>
    </source>
</evidence>
<dbReference type="GO" id="GO:0006811">
    <property type="term" value="P:monoatomic ion transport"/>
    <property type="evidence" value="ECO:0007669"/>
    <property type="project" value="UniProtKB-KW"/>
</dbReference>
<dbReference type="Proteomes" id="UP000005561">
    <property type="component" value="Unassembled WGS sequence"/>
</dbReference>
<evidence type="ECO:0000256" key="4">
    <source>
        <dbReference type="ARBA" id="ARBA00020268"/>
    </source>
</evidence>
<dbReference type="eggNOG" id="COG0534">
    <property type="taxonomic scope" value="Bacteria"/>
</dbReference>
<evidence type="ECO:0000256" key="13">
    <source>
        <dbReference type="SAM" id="Phobius"/>
    </source>
</evidence>
<dbReference type="EMBL" id="ACCL02000005">
    <property type="protein sequence ID" value="EET61751.1"/>
    <property type="molecule type" value="Genomic_DNA"/>
</dbReference>
<keyword evidence="15" id="KW-1185">Reference proteome</keyword>
<dbReference type="STRING" id="168384.SAMN05660368_00026"/>
<comment type="function">
    <text evidence="1">Multidrug efflux pump.</text>
</comment>
<dbReference type="CDD" id="cd13137">
    <property type="entry name" value="MATE_NorM_like"/>
    <property type="match status" value="1"/>
</dbReference>
<keyword evidence="6" id="KW-0050">Antiport</keyword>
<evidence type="ECO:0000256" key="12">
    <source>
        <dbReference type="ARBA" id="ARBA00031636"/>
    </source>
</evidence>
<evidence type="ECO:0000256" key="2">
    <source>
        <dbReference type="ARBA" id="ARBA00004651"/>
    </source>
</evidence>
<evidence type="ECO:0000313" key="15">
    <source>
        <dbReference type="Proteomes" id="UP000005561"/>
    </source>
</evidence>
<dbReference type="PANTHER" id="PTHR43298">
    <property type="entry name" value="MULTIDRUG RESISTANCE PROTEIN NORM-RELATED"/>
    <property type="match status" value="1"/>
</dbReference>
<reference evidence="14" key="1">
    <citation type="submission" date="2009-07" db="EMBL/GenBank/DDBJ databases">
        <authorList>
            <person name="Weinstock G."/>
            <person name="Sodergren E."/>
            <person name="Clifton S."/>
            <person name="Fulton L."/>
            <person name="Fulton B."/>
            <person name="Courtney L."/>
            <person name="Fronick C."/>
            <person name="Harrison M."/>
            <person name="Strong C."/>
            <person name="Farmer C."/>
            <person name="Delahaunty K."/>
            <person name="Markovic C."/>
            <person name="Hall O."/>
            <person name="Minx P."/>
            <person name="Tomlinson C."/>
            <person name="Mitreva M."/>
            <person name="Nelson J."/>
            <person name="Hou S."/>
            <person name="Wollam A."/>
            <person name="Pepin K.H."/>
            <person name="Johnson M."/>
            <person name="Bhonagiri V."/>
            <person name="Nash W.E."/>
            <person name="Warren W."/>
            <person name="Chinwalla A."/>
            <person name="Mardis E.R."/>
            <person name="Wilson R.K."/>
        </authorList>
    </citation>
    <scope>NUCLEOTIDE SEQUENCE [LARGE SCALE GENOMIC DNA]</scope>
    <source>
        <strain evidence="14">DSM 14469</strain>
    </source>
</reference>
<evidence type="ECO:0000256" key="7">
    <source>
        <dbReference type="ARBA" id="ARBA00022475"/>
    </source>
</evidence>
<feature type="transmembrane region" description="Helical" evidence="13">
    <location>
        <begin position="276"/>
        <end position="299"/>
    </location>
</feature>
<dbReference type="PANTHER" id="PTHR43298:SF2">
    <property type="entry name" value="FMN_FAD EXPORTER YEEO-RELATED"/>
    <property type="match status" value="1"/>
</dbReference>
<evidence type="ECO:0000256" key="1">
    <source>
        <dbReference type="ARBA" id="ARBA00003408"/>
    </source>
</evidence>
<protein>
    <recommendedName>
        <fullName evidence="4">Probable multidrug resistance protein NorM</fullName>
    </recommendedName>
    <alternativeName>
        <fullName evidence="12">Multidrug-efflux transporter</fullName>
    </alternativeName>
</protein>
<keyword evidence="8 13" id="KW-0812">Transmembrane</keyword>
<feature type="transmembrane region" description="Helical" evidence="13">
    <location>
        <begin position="126"/>
        <end position="146"/>
    </location>
</feature>
<evidence type="ECO:0000313" key="14">
    <source>
        <dbReference type="EMBL" id="EET61751.1"/>
    </source>
</evidence>
<evidence type="ECO:0000256" key="11">
    <source>
        <dbReference type="ARBA" id="ARBA00023136"/>
    </source>
</evidence>
<sequence>MMFTNAQLRKLIFPLVMEQLLAITVGMADTMMVSQVGDAAVSGVSLVDMINVLLINIFAALATGGAVVTSQFIGKKRQDLACRSVNQLYLVSGVVSLVIMALTLIFRSSLLHLLFGSIEADVMENALIYLILSALSYPFLAIYNSGAAIFRSMGNSRITMLISMLMNAVNIIGNAILIFGCGMGAAGAATASLISRMLACVIITVLLTNQKKELHLLPGGWKADWTLIRKILYIGIPSSLENSLFQLGRVLVVSIITYFGTVQITANAIANNLDSMGILPGQAVGLAMITVVGQCVGAGDFQQAKKYTIKLLKITYAIMAAMIVCLLLLQPWILSIYNVSDEARALARTLIYIHNLCALVLWPLSFVLPNALRAANDVKYTMAVSIFSMCAFRVLFSYILGYQMGMGAIGVWIAMVIDWVFRVIMFTARFLGNKWQTHKI</sequence>
<dbReference type="PIRSF" id="PIRSF006603">
    <property type="entry name" value="DinF"/>
    <property type="match status" value="1"/>
</dbReference>
<comment type="caution">
    <text evidence="14">The sequence shown here is derived from an EMBL/GenBank/DDBJ whole genome shotgun (WGS) entry which is preliminary data.</text>
</comment>
<gene>
    <name evidence="14" type="ORF">BRYFOR_06434</name>
</gene>
<evidence type="ECO:0000256" key="5">
    <source>
        <dbReference type="ARBA" id="ARBA00022448"/>
    </source>
</evidence>
<organism evidence="14 15">
    <name type="scientific">Marvinbryantia formatexigens DSM 14469</name>
    <dbReference type="NCBI Taxonomy" id="478749"/>
    <lineage>
        <taxon>Bacteria</taxon>
        <taxon>Bacillati</taxon>
        <taxon>Bacillota</taxon>
        <taxon>Clostridia</taxon>
        <taxon>Lachnospirales</taxon>
        <taxon>Lachnospiraceae</taxon>
        <taxon>Marvinbryantia</taxon>
    </lineage>
</organism>
<evidence type="ECO:0000256" key="10">
    <source>
        <dbReference type="ARBA" id="ARBA00023065"/>
    </source>
</evidence>
<dbReference type="GO" id="GO:0042910">
    <property type="term" value="F:xenobiotic transmembrane transporter activity"/>
    <property type="evidence" value="ECO:0007669"/>
    <property type="project" value="InterPro"/>
</dbReference>
<feature type="transmembrane region" description="Helical" evidence="13">
    <location>
        <begin position="158"/>
        <end position="179"/>
    </location>
</feature>
<comment type="subcellular location">
    <subcellularLocation>
        <location evidence="2">Cell membrane</location>
        <topology evidence="2">Multi-pass membrane protein</topology>
    </subcellularLocation>
</comment>
<keyword evidence="7" id="KW-1003">Cell membrane</keyword>
<keyword evidence="10" id="KW-0406">Ion transport</keyword>
<proteinExistence type="inferred from homology"/>
<feature type="transmembrane region" description="Helical" evidence="13">
    <location>
        <begin position="311"/>
        <end position="333"/>
    </location>
</feature>
<dbReference type="GO" id="GO:0005886">
    <property type="term" value="C:plasma membrane"/>
    <property type="evidence" value="ECO:0007669"/>
    <property type="project" value="UniProtKB-SubCell"/>
</dbReference>
<dbReference type="InterPro" id="IPR002528">
    <property type="entry name" value="MATE_fam"/>
</dbReference>
<accession>C6LCT7</accession>
<name>C6LCT7_9FIRM</name>